<dbReference type="Gene3D" id="3.30.565.10">
    <property type="entry name" value="Histidine kinase-like ATPase, C-terminal domain"/>
    <property type="match status" value="1"/>
</dbReference>
<dbReference type="EMBL" id="LBHU01000002">
    <property type="protein sequence ID" value="KLI63529.1"/>
    <property type="molecule type" value="Genomic_DNA"/>
</dbReference>
<dbReference type="OrthoDB" id="9802640at2"/>
<dbReference type="AlphaFoldDB" id="A0A0H0XMG2"/>
<sequence>MTFVPFDPLEFKNTHVNEAALAALKREITNILSSYVGWYDPFSELIQNALDAVEARRALEASDGNKANYVPTVSILIDIVNNSLTVSDNGIGLDEQKFQQFLAPNFSFKSGNTRGHKGVGATYVAYGFNYMRIETKTPGFAAAGRIRGARNWLYEMGAAANPRIEPSDGQSADPEFSNFERGVSITVRFDDSTHPRKLSWVMADDAEKWANILAIKTGLGSVVEDDSIKTKIVVRSENGETSIEPDSVAYLWLHKQGGKIARIRDVDAEARRLFEKFGPGRALPDKFRQLDFLWDTWSADEIAQIMGADLAEEEREVLERYVPTISVEFGYTAKLWTKFNKSLGIRSNYKVLHAGIQLAANRMPQGEPLVIPLDRNIGRQNQIHFLVHFDNYSPDMGRKGFHRELADFSKSVAKKITDSILAKLRSQLKANTGVAPDLVRELKVSEWKERMLAHEGNLPLKLESEHFFAPTERVSVTSEPTREQDVIALFNQLIAGGVVRGLQIMSTNERFTYDGLVKIAFDLPSELYVYDEASNPLGVTLELSEALSGKVTPPRILEYKFSLDGLVEDFDTHDKNVNDVDLCVCWQTGSLYSERYGITSLLIPENADQRQFHGVTHTLTDLENGAKLCDLIVLSELIEALNEPEASSERQRNKYE</sequence>
<evidence type="ECO:0008006" key="3">
    <source>
        <dbReference type="Google" id="ProtNLM"/>
    </source>
</evidence>
<proteinExistence type="predicted"/>
<reference evidence="1 2" key="1">
    <citation type="submission" date="2015-04" db="EMBL/GenBank/DDBJ databases">
        <title>The draft genome sequence of Erythrobacter marinus HWDM-33.</title>
        <authorList>
            <person name="Zhuang L."/>
            <person name="Liu Y."/>
            <person name="Shao Z."/>
        </authorList>
    </citation>
    <scope>NUCLEOTIDE SEQUENCE [LARGE SCALE GENOMIC DNA]</scope>
    <source>
        <strain evidence="1 2">HWDM-33</strain>
    </source>
</reference>
<dbReference type="PATRIC" id="fig|874156.12.peg.1464"/>
<organism evidence="1 2">
    <name type="scientific">Aurantiacibacter marinus</name>
    <dbReference type="NCBI Taxonomy" id="874156"/>
    <lineage>
        <taxon>Bacteria</taxon>
        <taxon>Pseudomonadati</taxon>
        <taxon>Pseudomonadota</taxon>
        <taxon>Alphaproteobacteria</taxon>
        <taxon>Sphingomonadales</taxon>
        <taxon>Erythrobacteraceae</taxon>
        <taxon>Aurantiacibacter</taxon>
    </lineage>
</organism>
<dbReference type="InterPro" id="IPR036890">
    <property type="entry name" value="HATPase_C_sf"/>
</dbReference>
<comment type="caution">
    <text evidence="1">The sequence shown here is derived from an EMBL/GenBank/DDBJ whole genome shotgun (WGS) entry which is preliminary data.</text>
</comment>
<protein>
    <recommendedName>
        <fullName evidence="3">Histidine kinase/HSP90-like ATPase domain-containing protein</fullName>
    </recommendedName>
</protein>
<dbReference type="STRING" id="874156.GCA_001021555_01895"/>
<gene>
    <name evidence="1" type="ORF">AAV99_07120</name>
</gene>
<dbReference type="Proteomes" id="UP000053455">
    <property type="component" value="Unassembled WGS sequence"/>
</dbReference>
<keyword evidence="2" id="KW-1185">Reference proteome</keyword>
<accession>A0A0H0XMG2</accession>
<evidence type="ECO:0000313" key="2">
    <source>
        <dbReference type="Proteomes" id="UP000053455"/>
    </source>
</evidence>
<evidence type="ECO:0000313" key="1">
    <source>
        <dbReference type="EMBL" id="KLI63529.1"/>
    </source>
</evidence>
<name>A0A0H0XMG2_9SPHN</name>
<dbReference type="SUPFAM" id="SSF55874">
    <property type="entry name" value="ATPase domain of HSP90 chaperone/DNA topoisomerase II/histidine kinase"/>
    <property type="match status" value="1"/>
</dbReference>